<dbReference type="GO" id="GO:0016020">
    <property type="term" value="C:membrane"/>
    <property type="evidence" value="ECO:0007669"/>
    <property type="project" value="InterPro"/>
</dbReference>
<evidence type="ECO:0000259" key="6">
    <source>
        <dbReference type="Pfam" id="PF02163"/>
    </source>
</evidence>
<evidence type="ECO:0000256" key="5">
    <source>
        <dbReference type="SAM" id="Phobius"/>
    </source>
</evidence>
<feature type="transmembrane region" description="Helical" evidence="5">
    <location>
        <begin position="6"/>
        <end position="25"/>
    </location>
</feature>
<evidence type="ECO:0000313" key="7">
    <source>
        <dbReference type="EMBL" id="PUA32336.1"/>
    </source>
</evidence>
<feature type="domain" description="Peptidase M50" evidence="6">
    <location>
        <begin position="127"/>
        <end position="382"/>
    </location>
</feature>
<dbReference type="InterPro" id="IPR001193">
    <property type="entry name" value="MBTPS2"/>
</dbReference>
<accession>A0A2R7Y456</accession>
<evidence type="ECO:0000256" key="4">
    <source>
        <dbReference type="ARBA" id="ARBA00023136"/>
    </source>
</evidence>
<feature type="transmembrane region" description="Helical" evidence="5">
    <location>
        <begin position="187"/>
        <end position="209"/>
    </location>
</feature>
<dbReference type="PRINTS" id="PR01000">
    <property type="entry name" value="SREBPS2PTASE"/>
</dbReference>
<dbReference type="PANTHER" id="PTHR13325:SF3">
    <property type="entry name" value="MEMBRANE-BOUND TRANSCRIPTION FACTOR SITE-2 PROTEASE"/>
    <property type="match status" value="1"/>
</dbReference>
<keyword evidence="4 5" id="KW-0472">Membrane</keyword>
<evidence type="ECO:0000256" key="1">
    <source>
        <dbReference type="ARBA" id="ARBA00004127"/>
    </source>
</evidence>
<dbReference type="GO" id="GO:0005737">
    <property type="term" value="C:cytoplasm"/>
    <property type="evidence" value="ECO:0007669"/>
    <property type="project" value="TreeGrafter"/>
</dbReference>
<feature type="transmembrane region" description="Helical" evidence="5">
    <location>
        <begin position="110"/>
        <end position="137"/>
    </location>
</feature>
<comment type="subcellular location">
    <subcellularLocation>
        <location evidence="1">Endomembrane system</location>
        <topology evidence="1">Multi-pass membrane protein</topology>
    </subcellularLocation>
</comment>
<dbReference type="InterPro" id="IPR008915">
    <property type="entry name" value="Peptidase_M50"/>
</dbReference>
<feature type="transmembrane region" description="Helical" evidence="5">
    <location>
        <begin position="367"/>
        <end position="389"/>
    </location>
</feature>
<comment type="caution">
    <text evidence="7">The sequence shown here is derived from an EMBL/GenBank/DDBJ whole genome shotgun (WGS) entry which is preliminary data.</text>
</comment>
<dbReference type="EMBL" id="NBVN01000004">
    <property type="protein sequence ID" value="PUA32336.1"/>
    <property type="molecule type" value="Genomic_DNA"/>
</dbReference>
<dbReference type="GO" id="GO:0031293">
    <property type="term" value="P:membrane protein intracellular domain proteolysis"/>
    <property type="evidence" value="ECO:0007669"/>
    <property type="project" value="TreeGrafter"/>
</dbReference>
<dbReference type="InterPro" id="IPR036034">
    <property type="entry name" value="PDZ_sf"/>
</dbReference>
<evidence type="ECO:0000256" key="2">
    <source>
        <dbReference type="ARBA" id="ARBA00022692"/>
    </source>
</evidence>
<dbReference type="SUPFAM" id="SSF50156">
    <property type="entry name" value="PDZ domain-like"/>
    <property type="match status" value="1"/>
</dbReference>
<reference evidence="7" key="1">
    <citation type="submission" date="2017-04" db="EMBL/GenBank/DDBJ databases">
        <authorList>
            <person name="Afonso C.L."/>
            <person name="Miller P.J."/>
            <person name="Scott M.A."/>
            <person name="Spackman E."/>
            <person name="Goraichik I."/>
            <person name="Dimitrov K.M."/>
            <person name="Suarez D.L."/>
            <person name="Swayne D.E."/>
        </authorList>
    </citation>
    <scope>NUCLEOTIDE SEQUENCE</scope>
    <source>
        <strain evidence="7">NZ3</strain>
    </source>
</reference>
<dbReference type="PANTHER" id="PTHR13325">
    <property type="entry name" value="PROTEASE M50 MEMBRANE-BOUND TRANSCRIPTION FACTOR SITE 2 PROTEASE"/>
    <property type="match status" value="1"/>
</dbReference>
<dbReference type="GO" id="GO:0012505">
    <property type="term" value="C:endomembrane system"/>
    <property type="evidence" value="ECO:0007669"/>
    <property type="project" value="UniProtKB-SubCell"/>
</dbReference>
<keyword evidence="2 5" id="KW-0812">Transmembrane</keyword>
<dbReference type="GO" id="GO:0004222">
    <property type="term" value="F:metalloendopeptidase activity"/>
    <property type="evidence" value="ECO:0007669"/>
    <property type="project" value="InterPro"/>
</dbReference>
<keyword evidence="3 5" id="KW-1133">Transmembrane helix</keyword>
<protein>
    <recommendedName>
        <fullName evidence="6">Peptidase M50 domain-containing protein</fullName>
    </recommendedName>
</protein>
<dbReference type="Pfam" id="PF02163">
    <property type="entry name" value="Peptidase_M50"/>
    <property type="match status" value="1"/>
</dbReference>
<reference evidence="7" key="2">
    <citation type="journal article" date="2018" name="Syst. Appl. Microbiol.">
        <title>A new symbiotic nanoarchaeote (Candidatus Nanoclepta minutus) and its host (Zestosphaera tikiterensis gen. nov., sp. nov.) from a New Zealand hot spring.</title>
        <authorList>
            <person name="St John E."/>
            <person name="Liu Y."/>
            <person name="Podar M."/>
            <person name="Stott M.B."/>
            <person name="Meneghin J."/>
            <person name="Chen Z."/>
            <person name="Lagutin K."/>
            <person name="Mitchell K."/>
            <person name="Reysenbach A.L."/>
        </authorList>
    </citation>
    <scope>NUCLEOTIDE SEQUENCE [LARGE SCALE GENOMIC DNA]</scope>
    <source>
        <strain evidence="7">NZ3</strain>
    </source>
</reference>
<name>A0A2R7Y456_9CREN</name>
<organism evidence="7 8">
    <name type="scientific">Zestosphaera tikiterensis</name>
    <dbReference type="NCBI Taxonomy" id="1973259"/>
    <lineage>
        <taxon>Archaea</taxon>
        <taxon>Thermoproteota</taxon>
        <taxon>Thermoprotei</taxon>
        <taxon>Desulfurococcales</taxon>
        <taxon>Desulfurococcaceae</taxon>
        <taxon>Zestosphaera</taxon>
    </lineage>
</organism>
<evidence type="ECO:0000256" key="3">
    <source>
        <dbReference type="ARBA" id="ARBA00022989"/>
    </source>
</evidence>
<evidence type="ECO:0000313" key="8">
    <source>
        <dbReference type="Proteomes" id="UP000244093"/>
    </source>
</evidence>
<gene>
    <name evidence="7" type="ORF">B7O98_06665</name>
</gene>
<dbReference type="AlphaFoldDB" id="A0A2R7Y456"/>
<dbReference type="Proteomes" id="UP000244093">
    <property type="component" value="Unassembled WGS sequence"/>
</dbReference>
<proteinExistence type="predicted"/>
<feature type="transmembrane region" description="Helical" evidence="5">
    <location>
        <begin position="327"/>
        <end position="346"/>
    </location>
</feature>
<feature type="transmembrane region" description="Helical" evidence="5">
    <location>
        <begin position="65"/>
        <end position="90"/>
    </location>
</feature>
<sequence length="390" mass="42615">MEVAYAALIAVVLFELLLYTISYVNPKVREGLRSRNIEVAPLMLLIDVGKASKLEKLSSRVNSKLLRYGLLVAGLLSVAISATLMYQILVNSVGDLIKAFSARETYQSPLVPIIPGVTISLNIIPTLAVVIGFSVAIHELMHAIASYIEGVKVESWGLGLFAIFPLAYVKPVEEVFNKARRLSKFSILSAGVLGNLIVAILATALMSFLTPHILLTPVIVDLDRSNPDLPAVKAGLPTPSIIVEVNNTRISSIQDFTAFLLKIRNDSVVIELKVIEAKIEGDIVKPSGGLRTYYLYKPSNSKLGVYLTEYVSENTSLIVLNAYKTLYWFYIVNFSLALVNATPVFITDGGRILSEILKDGRYKLVNYTIQTLTSSTLALLLIIGLLNALA</sequence>